<dbReference type="CDD" id="cd00085">
    <property type="entry name" value="HNHc"/>
    <property type="match status" value="1"/>
</dbReference>
<dbReference type="InterPro" id="IPR003615">
    <property type="entry name" value="HNH_nuc"/>
</dbReference>
<sequence>MEEQVAAALAALRTAVEGVRELPFGSLSPAELLDVCSGIQDAHNLLPTAEHAAITALAEQTTPAQIGTKSWPEALRIRLRISHKEARRRFRDAINLGPRHTLTGEPVPARRAATAAAQAGGWLTQDHIEELETFFAHCPGWVDAQRRQQMEEKLVAVAASNCPDVLHHAIAEALYLLNQDGEEPIEDLAARSRGIVLGPQEPDGTRTIRGRVTAELGATLDAITGKWAAPGMCNPDDPTPCTSGTPSQEQIDTDTRTARQRTHDALLTLGRHALMSGELGQHNGLPVSIVVTTTLQELQAGAGIAVTATGTKLPIGDLIRLAAHAHHYLAVFDTHANVPLYLGRTKRLATPGQRLMLFARDRGCTCPGCTAAGNRSQAHHATQDFAHGGLTDITDLTLGCGPHQRLVGPGKWTTHINTNGRCEWIPPALLDTGQSRINTYHHPQHYFTDNQDDDETDCPGT</sequence>
<dbReference type="InterPro" id="IPR003870">
    <property type="entry name" value="DUF222"/>
</dbReference>
<proteinExistence type="predicted"/>
<gene>
    <name evidence="2" type="ORF">BTO20_01610</name>
</gene>
<dbReference type="Proteomes" id="UP000195331">
    <property type="component" value="Chromosome"/>
</dbReference>
<reference evidence="2 3" key="1">
    <citation type="submission" date="2017-04" db="EMBL/GenBank/DDBJ databases">
        <title>Whole Genome Sequence of 1,4-Dioxane Degrading Bacterium Mycobacterium dioxanotrophicus PH-06.</title>
        <authorList>
            <person name="He Y."/>
        </authorList>
    </citation>
    <scope>NUCLEOTIDE SEQUENCE [LARGE SCALE GENOMIC DNA]</scope>
    <source>
        <strain evidence="2 3">PH-06</strain>
    </source>
</reference>
<dbReference type="EMBL" id="CP020809">
    <property type="protein sequence ID" value="ART67463.1"/>
    <property type="molecule type" value="Genomic_DNA"/>
</dbReference>
<protein>
    <submittedName>
        <fullName evidence="2">HNH endonuclease</fullName>
    </submittedName>
</protein>
<dbReference type="OrthoDB" id="4419061at2"/>
<keyword evidence="2" id="KW-0255">Endonuclease</keyword>
<dbReference type="AlphaFoldDB" id="A0A1Y0BX33"/>
<evidence type="ECO:0000313" key="2">
    <source>
        <dbReference type="EMBL" id="ART67463.1"/>
    </source>
</evidence>
<organism evidence="2 3">
    <name type="scientific">Mycobacterium dioxanotrophicus</name>
    <dbReference type="NCBI Taxonomy" id="482462"/>
    <lineage>
        <taxon>Bacteria</taxon>
        <taxon>Bacillati</taxon>
        <taxon>Actinomycetota</taxon>
        <taxon>Actinomycetes</taxon>
        <taxon>Mycobacteriales</taxon>
        <taxon>Mycobacteriaceae</taxon>
        <taxon>Mycobacterium</taxon>
    </lineage>
</organism>
<evidence type="ECO:0000259" key="1">
    <source>
        <dbReference type="Pfam" id="PF02720"/>
    </source>
</evidence>
<dbReference type="KEGG" id="mdx:BTO20_01610"/>
<dbReference type="RefSeq" id="WP_087072816.1">
    <property type="nucleotide sequence ID" value="NZ_CP020809.1"/>
</dbReference>
<dbReference type="GO" id="GO:0004519">
    <property type="term" value="F:endonuclease activity"/>
    <property type="evidence" value="ECO:0007669"/>
    <property type="project" value="UniProtKB-KW"/>
</dbReference>
<feature type="domain" description="DUF222" evidence="1">
    <location>
        <begin position="42"/>
        <end position="361"/>
    </location>
</feature>
<dbReference type="Pfam" id="PF02720">
    <property type="entry name" value="DUF222"/>
    <property type="match status" value="1"/>
</dbReference>
<keyword evidence="2" id="KW-0540">Nuclease</keyword>
<accession>A0A1Y0BX33</accession>
<keyword evidence="2" id="KW-0378">Hydrolase</keyword>
<keyword evidence="3" id="KW-1185">Reference proteome</keyword>
<evidence type="ECO:0000313" key="3">
    <source>
        <dbReference type="Proteomes" id="UP000195331"/>
    </source>
</evidence>
<name>A0A1Y0BX33_9MYCO</name>